<accession>A0ABY5W6M6</accession>
<feature type="region of interest" description="Disordered" evidence="1">
    <location>
        <begin position="1"/>
        <end position="49"/>
    </location>
</feature>
<name>A0ABY5W6M6_9ACTN</name>
<sequence length="476" mass="51484">MPVPTADVPERNRGAPNSAVEGSERAGSMAGHQLQHSVEGDRQQAGAAMAVRASEPAAYRYSLDRYIDTGNIVVLETGHAERVRRSPTRRIAMVLVDASAEVRLSAVVMTHPSRRRAAEALRDRHPDLNLTIVEDPEPAGPPSALRTARLAWGAVTPDATHHLVVQDDMELVEGIAGLARQAAVAMPDQILSLFSEWGSRTAHAVRLGAIEGVSWVPVIDPYIPTAALLVPAQVARDLAKFPADDSAPDDVVLLEYVREHNLVAYVSIPNLAEHTGSQSLVGNDTFWGPRHAALYAGRLDTVPALDSTVSQQTLVPHLLVWDGFSLALVRDAYVDPTRSQWSAIPTFLYLAERGVTVPDLLAWFGEATADLFKDGEVRTLVGDSVVFQSWVNHLAYGVAAAEVLPDLATLTERMSDPVVIEGMRTLVPGMYQRFLPVPSTLRLRDIMDDFIRGAIQVGFTVPAQLAARAALAAEPS</sequence>
<dbReference type="EMBL" id="CP073720">
    <property type="protein sequence ID" value="UWP85732.1"/>
    <property type="molecule type" value="Genomic_DNA"/>
</dbReference>
<reference evidence="2" key="1">
    <citation type="submission" date="2021-04" db="EMBL/GenBank/DDBJ databases">
        <authorList>
            <person name="Hartkoorn R.C."/>
            <person name="Beaudoing E."/>
            <person name="Hot D."/>
        </authorList>
    </citation>
    <scope>NUCLEOTIDE SEQUENCE</scope>
    <source>
        <strain evidence="2">NRRL B-16292</strain>
    </source>
</reference>
<keyword evidence="3" id="KW-1185">Reference proteome</keyword>
<gene>
    <name evidence="2" type="ORF">Dfulv_16420</name>
</gene>
<dbReference type="RefSeq" id="WP_259863936.1">
    <property type="nucleotide sequence ID" value="NZ_CP073720.1"/>
</dbReference>
<evidence type="ECO:0000313" key="2">
    <source>
        <dbReference type="EMBL" id="UWP85732.1"/>
    </source>
</evidence>
<organism evidence="2 3">
    <name type="scientific">Dactylosporangium fulvum</name>
    <dbReference type="NCBI Taxonomy" id="53359"/>
    <lineage>
        <taxon>Bacteria</taxon>
        <taxon>Bacillati</taxon>
        <taxon>Actinomycetota</taxon>
        <taxon>Actinomycetes</taxon>
        <taxon>Micromonosporales</taxon>
        <taxon>Micromonosporaceae</taxon>
        <taxon>Dactylosporangium</taxon>
    </lineage>
</organism>
<evidence type="ECO:0000256" key="1">
    <source>
        <dbReference type="SAM" id="MobiDB-lite"/>
    </source>
</evidence>
<proteinExistence type="predicted"/>
<evidence type="ECO:0000313" key="3">
    <source>
        <dbReference type="Proteomes" id="UP001059617"/>
    </source>
</evidence>
<reference evidence="2" key="2">
    <citation type="submission" date="2022-09" db="EMBL/GenBank/DDBJ databases">
        <title>Biosynthetic gene clusters of Dactylosporangioum fulvum.</title>
        <authorList>
            <person name="Caradec T."/>
        </authorList>
    </citation>
    <scope>NUCLEOTIDE SEQUENCE</scope>
    <source>
        <strain evidence="2">NRRL B-16292</strain>
    </source>
</reference>
<protein>
    <submittedName>
        <fullName evidence="2">Uncharacterized protein</fullName>
    </submittedName>
</protein>
<dbReference type="Proteomes" id="UP001059617">
    <property type="component" value="Chromosome"/>
</dbReference>